<keyword evidence="5" id="KW-0119">Carbohydrate metabolism</keyword>
<keyword evidence="2" id="KW-0054">Arabinose catabolism</keyword>
<dbReference type="InterPro" id="IPR004216">
    <property type="entry name" value="Fuc/Ara_isomerase_C"/>
</dbReference>
<proteinExistence type="predicted"/>
<keyword evidence="4 7" id="KW-0413">Isomerase</keyword>
<evidence type="ECO:0000259" key="6">
    <source>
        <dbReference type="Pfam" id="PF11762"/>
    </source>
</evidence>
<dbReference type="Pfam" id="PF11762">
    <property type="entry name" value="Arabinose_Iso_C"/>
    <property type="match status" value="1"/>
</dbReference>
<sequence length="476" mass="52671">MKNFPLRIGLFGIGLEAYWPQFEGLESRLKGYLGEVADKLEALSPGVVNLGLIDTPEKALEAGHRFRQEDVDIIFLYVTTYALSSTVLPVVKRAKVPVIILNLTPEPAINYSWFNKLNDRTKMTGEWLAYCAACPVPEIASVFKRSGIPFYQVTGMLHNDDIAWKEVQEWVAAAKVAHTMYHNRLGLMGNYYGGMLDIYSNLTLHCATFGGHMEIIEVDELSAICQTISDIAIDTRVEYFREVFDVQEDCSLFELRRAARTSLALDRLVEKHDLGSLAYYHKGTGNMANEEAMSSVILGNSLLTARNIPVAGEYEVKNAQAMKIMDSFGVGGSFTEYYAMDYNDDVVLMGHDGPGHIAIAASKTKVRPLEVYHGKVGNGLSVEMSVQHGPVTLLSVVEKQDGRLMLLFAEGESVSGPILEIGNTNSRYKFSIDARKFVEEWNSHGPAHHCAVGVSHIAARLKKLGALLEIEVVQVC</sequence>
<dbReference type="GO" id="GO:0019569">
    <property type="term" value="P:L-arabinose catabolic process to D-xylulose 5-phosphate"/>
    <property type="evidence" value="ECO:0007669"/>
    <property type="project" value="TreeGrafter"/>
</dbReference>
<protein>
    <submittedName>
        <fullName evidence="7">Arabinose isomerase</fullName>
    </submittedName>
</protein>
<evidence type="ECO:0000313" key="7">
    <source>
        <dbReference type="EMBL" id="MVT40821.1"/>
    </source>
</evidence>
<dbReference type="AlphaFoldDB" id="A0A6N8J896"/>
<evidence type="ECO:0000313" key="8">
    <source>
        <dbReference type="Proteomes" id="UP000468388"/>
    </source>
</evidence>
<dbReference type="GO" id="GO:0008733">
    <property type="term" value="F:L-arabinose isomerase activity"/>
    <property type="evidence" value="ECO:0007669"/>
    <property type="project" value="InterPro"/>
</dbReference>
<dbReference type="RefSeq" id="WP_157299455.1">
    <property type="nucleotide sequence ID" value="NZ_BAAAZB010000010.1"/>
</dbReference>
<dbReference type="InterPro" id="IPR024664">
    <property type="entry name" value="Ara_Isoase_C"/>
</dbReference>
<keyword evidence="3" id="KW-0464">Manganese</keyword>
<dbReference type="GO" id="GO:0046872">
    <property type="term" value="F:metal ion binding"/>
    <property type="evidence" value="ECO:0007669"/>
    <property type="project" value="UniProtKB-KW"/>
</dbReference>
<dbReference type="CDD" id="cd00578">
    <property type="entry name" value="L-fuc_L-ara-isomerases"/>
    <property type="match status" value="1"/>
</dbReference>
<evidence type="ECO:0000256" key="4">
    <source>
        <dbReference type="ARBA" id="ARBA00023235"/>
    </source>
</evidence>
<organism evidence="7 8">
    <name type="scientific">Chitinophaga oryziterrae</name>
    <dbReference type="NCBI Taxonomy" id="1031224"/>
    <lineage>
        <taxon>Bacteria</taxon>
        <taxon>Pseudomonadati</taxon>
        <taxon>Bacteroidota</taxon>
        <taxon>Chitinophagia</taxon>
        <taxon>Chitinophagales</taxon>
        <taxon>Chitinophagaceae</taxon>
        <taxon>Chitinophaga</taxon>
    </lineage>
</organism>
<dbReference type="Proteomes" id="UP000468388">
    <property type="component" value="Unassembled WGS sequence"/>
</dbReference>
<reference evidence="7 8" key="1">
    <citation type="submission" date="2019-12" db="EMBL/GenBank/DDBJ databases">
        <title>The draft genomic sequence of strain Chitinophaga oryziterrae JCM 16595.</title>
        <authorList>
            <person name="Zhang X."/>
        </authorList>
    </citation>
    <scope>NUCLEOTIDE SEQUENCE [LARGE SCALE GENOMIC DNA]</scope>
    <source>
        <strain evidence="7 8">JCM 16595</strain>
    </source>
</reference>
<name>A0A6N8J896_9BACT</name>
<dbReference type="InterPro" id="IPR003762">
    <property type="entry name" value="Lara_isomerase"/>
</dbReference>
<keyword evidence="8" id="KW-1185">Reference proteome</keyword>
<dbReference type="InterPro" id="IPR009015">
    <property type="entry name" value="Fucose_isomerase_N/cen_sf"/>
</dbReference>
<dbReference type="PANTHER" id="PTHR38464">
    <property type="entry name" value="L-ARABINOSE ISOMERASE"/>
    <property type="match status" value="1"/>
</dbReference>
<gene>
    <name evidence="7" type="ORF">GO495_09545</name>
</gene>
<evidence type="ECO:0000256" key="5">
    <source>
        <dbReference type="ARBA" id="ARBA00023277"/>
    </source>
</evidence>
<dbReference type="GO" id="GO:0005829">
    <property type="term" value="C:cytosol"/>
    <property type="evidence" value="ECO:0007669"/>
    <property type="project" value="TreeGrafter"/>
</dbReference>
<evidence type="ECO:0000256" key="2">
    <source>
        <dbReference type="ARBA" id="ARBA00022935"/>
    </source>
</evidence>
<dbReference type="SUPFAM" id="SSF53743">
    <property type="entry name" value="FucI/AraA N-terminal and middle domains"/>
    <property type="match status" value="1"/>
</dbReference>
<evidence type="ECO:0000256" key="1">
    <source>
        <dbReference type="ARBA" id="ARBA00022723"/>
    </source>
</evidence>
<comment type="caution">
    <text evidence="7">The sequence shown here is derived from an EMBL/GenBank/DDBJ whole genome shotgun (WGS) entry which is preliminary data.</text>
</comment>
<feature type="domain" description="L-arabinose isomerase C-terminal" evidence="6">
    <location>
        <begin position="332"/>
        <end position="471"/>
    </location>
</feature>
<keyword evidence="1" id="KW-0479">Metal-binding</keyword>
<accession>A0A6N8J896</accession>
<dbReference type="OrthoDB" id="3194672at2"/>
<evidence type="ECO:0000256" key="3">
    <source>
        <dbReference type="ARBA" id="ARBA00023211"/>
    </source>
</evidence>
<dbReference type="SUPFAM" id="SSF50443">
    <property type="entry name" value="FucI/AraA C-terminal domain-like"/>
    <property type="match status" value="1"/>
</dbReference>
<dbReference type="PANTHER" id="PTHR38464:SF1">
    <property type="entry name" value="L-ARABINOSE ISOMERASE"/>
    <property type="match status" value="1"/>
</dbReference>
<dbReference type="EMBL" id="WRXO01000002">
    <property type="protein sequence ID" value="MVT40821.1"/>
    <property type="molecule type" value="Genomic_DNA"/>
</dbReference>